<dbReference type="Pfam" id="PF12348">
    <property type="entry name" value="CLASP_N"/>
    <property type="match status" value="2"/>
</dbReference>
<evidence type="ECO:0000259" key="2">
    <source>
        <dbReference type="SMART" id="SM01349"/>
    </source>
</evidence>
<gene>
    <name evidence="3" type="primary">CLASP1</name>
    <name evidence="3" type="ORF">DERP_001193</name>
</gene>
<dbReference type="InterPro" id="IPR016024">
    <property type="entry name" value="ARM-type_fold"/>
</dbReference>
<dbReference type="PANTHER" id="PTHR21567:SF9">
    <property type="entry name" value="CLIP-ASSOCIATING PROTEIN"/>
    <property type="match status" value="1"/>
</dbReference>
<reference evidence="3 4" key="2">
    <citation type="journal article" date="2022" name="Mol. Biol. Evol.">
        <title>Comparative Genomics Reveals Insights into the Divergent Evolution of Astigmatic Mites and Household Pest Adaptations.</title>
        <authorList>
            <person name="Xiong Q."/>
            <person name="Wan A.T."/>
            <person name="Liu X."/>
            <person name="Fung C.S."/>
            <person name="Xiao X."/>
            <person name="Malainual N."/>
            <person name="Hou J."/>
            <person name="Wang L."/>
            <person name="Wang M."/>
            <person name="Yang K.Y."/>
            <person name="Cui Y."/>
            <person name="Leung E.L."/>
            <person name="Nong W."/>
            <person name="Shin S.K."/>
            <person name="Au S.W."/>
            <person name="Jeong K.Y."/>
            <person name="Chew F.T."/>
            <person name="Hui J.H."/>
            <person name="Leung T.F."/>
            <person name="Tungtrongchitr A."/>
            <person name="Zhong N."/>
            <person name="Liu Z."/>
            <person name="Tsui S.K."/>
        </authorList>
    </citation>
    <scope>NUCLEOTIDE SEQUENCE [LARGE SCALE GENOMIC DNA]</scope>
    <source>
        <strain evidence="3">Derp</strain>
    </source>
</reference>
<evidence type="ECO:0000313" key="4">
    <source>
        <dbReference type="Proteomes" id="UP000887458"/>
    </source>
</evidence>
<feature type="region of interest" description="Disordered" evidence="1">
    <location>
        <begin position="420"/>
        <end position="454"/>
    </location>
</feature>
<feature type="compositionally biased region" description="Low complexity" evidence="1">
    <location>
        <begin position="889"/>
        <end position="903"/>
    </location>
</feature>
<feature type="region of interest" description="Disordered" evidence="1">
    <location>
        <begin position="858"/>
        <end position="976"/>
    </location>
</feature>
<dbReference type="SUPFAM" id="SSF48371">
    <property type="entry name" value="ARM repeat"/>
    <property type="match status" value="2"/>
</dbReference>
<protein>
    <submittedName>
        <fullName evidence="3">CLIP-associating protein 1</fullName>
    </submittedName>
</protein>
<dbReference type="Proteomes" id="UP000887458">
    <property type="component" value="Unassembled WGS sequence"/>
</dbReference>
<dbReference type="InterPro" id="IPR034085">
    <property type="entry name" value="TOG"/>
</dbReference>
<feature type="compositionally biased region" description="Polar residues" evidence="1">
    <location>
        <begin position="907"/>
        <end position="925"/>
    </location>
</feature>
<feature type="compositionally biased region" description="Low complexity" evidence="1">
    <location>
        <begin position="791"/>
        <end position="803"/>
    </location>
</feature>
<feature type="region of interest" description="Disordered" evidence="1">
    <location>
        <begin position="1341"/>
        <end position="1365"/>
    </location>
</feature>
<dbReference type="SMART" id="SM01349">
    <property type="entry name" value="TOG"/>
    <property type="match status" value="4"/>
</dbReference>
<proteinExistence type="predicted"/>
<dbReference type="InterPro" id="IPR024395">
    <property type="entry name" value="CLASP_N_dom"/>
</dbReference>
<feature type="domain" description="TOG" evidence="2">
    <location>
        <begin position="512"/>
        <end position="746"/>
    </location>
</feature>
<evidence type="ECO:0000313" key="3">
    <source>
        <dbReference type="EMBL" id="KAH9420762.1"/>
    </source>
</evidence>
<comment type="caution">
    <text evidence="3">The sequence shown here is derived from an EMBL/GenBank/DDBJ whole genome shotgun (WGS) entry which is preliminary data.</text>
</comment>
<feature type="region of interest" description="Disordered" evidence="1">
    <location>
        <begin position="787"/>
        <end position="814"/>
    </location>
</feature>
<feature type="compositionally biased region" description="Polar residues" evidence="1">
    <location>
        <begin position="865"/>
        <end position="875"/>
    </location>
</feature>
<organism evidence="3 4">
    <name type="scientific">Dermatophagoides pteronyssinus</name>
    <name type="common">European house dust mite</name>
    <dbReference type="NCBI Taxonomy" id="6956"/>
    <lineage>
        <taxon>Eukaryota</taxon>
        <taxon>Metazoa</taxon>
        <taxon>Ecdysozoa</taxon>
        <taxon>Arthropoda</taxon>
        <taxon>Chelicerata</taxon>
        <taxon>Arachnida</taxon>
        <taxon>Acari</taxon>
        <taxon>Acariformes</taxon>
        <taxon>Sarcoptiformes</taxon>
        <taxon>Astigmata</taxon>
        <taxon>Psoroptidia</taxon>
        <taxon>Analgoidea</taxon>
        <taxon>Pyroglyphidae</taxon>
        <taxon>Dermatophagoidinae</taxon>
        <taxon>Dermatophagoides</taxon>
    </lineage>
</organism>
<dbReference type="Gene3D" id="1.25.10.10">
    <property type="entry name" value="Leucine-rich Repeat Variant"/>
    <property type="match status" value="4"/>
</dbReference>
<sequence>MASMPSTTLDNYLPLLSSQDTKKKLQIGTDLLNYLTIEENSIECEHIGAFIDSIIHWLNNSNFKVAQNGLEILAHLAIRMKENLKPYLSSIIGPSIDRLGDAKECVREQAKTLLIKLMSFVSTPQIILEKLMPAFSHKNYKVREEICLFFQECLLRYGVFGSTNGQLYVSKFIAPLINLMSDPNSQVRDTSMTTLVSVYKHVGDRLRNEIMRKYSNQMPAQKLQTLLAKFEEIANAGESITLISNNNNCGSKAAVAASFTTNGDDSLCSSNNDNDKSNSPIWSATSSDSMLSTNNESIHTAILPESSSSSSNTSTLTKRKYYSHSATNSPYMNRKNLVSENGSIIWDSDWDWIQMYDKMLRMTSNQRRKIERQCSCALRRNNNNNNNNNYYNYNSSDHLWTTSTLSSPSQHSANHRTNFLVSKNRSNLTSSPNSTITNTNNNNNSNSNDSANNDEVDFKKVNSFKRATSAPPVKRNAILNKLPPSNSKSSGAADEEMFMNAFEDVSRIQIFSVKDLEQELNRIRDTCSNPNTEWEKRIECLRKFRSLLIAGAADYEEFYQYLKPLEVPFQTSVKDLRSQVVREACISIAYLSQRIGNKCDRFAEALLPSLIDSIQNSAKIMSSSAVVAIRFVIQHTHTSRLVPIITYNVSSKSKEIRKACCEFLDQLLHTWPPNCLERHVGTLSEAIKKGMSDADPEARALARKAFWGFADKFKAESDYLLSSLDSSKQRMLQGEQMSNWSSTNSLNKATTYSRPLTNRTNSVSTNGSIESINRHFSNNLIAKRSAIPVHSSSPRNNSSPLNRTPVKATSAIDIDAQRRARAKANVYTNHHLHHNNNNNQQHQPITTKTLLNSVYNHNTKKNDNVTDGCSINTAGSAMRTPARRNRQVSKSQPGSRSASPSSRLNAFCSNSGTGSSIPHSRYQTPSSTRTKRTSITSRDQSPASRTNNSSHSQRFERKLSSSSTASRTKSHLTSSDLDLAHNNRILRPNEHEQMIENAFLMHATHRKKFFDEQSDESDASSICSDTSFANYGVRKAEDIGKILENLSSTHWSDRKDGLLGLNNFLRYTDERLNSFQLKRITDIFTRMLVDPHTKAFSLFLNTLNELIHIYKNDLNSWLYILMTRLFLKAGSDTLGSIQTRILKTFELIRESFPIDHQFNVIMRLLSDQTQTLNTKVKIAVLQYLSKLIFLMDSSDFTYDRPNNHDIQTALVKIVSWTADIKSSDLRKISQDTIVDLYNLNSNEMTLYLNQLRKTYQDAALQIIQHKHKTRLSQSPASNVMQTPYIIKNVASGVHSHNISGDRIYFDSNDHLNPADIYDSLKKTSDEIQKYSFSLDADQMTSSTSSSPFVNNGPANSNHNGNNSENHRRVDAISNVSLDSGISPNSTLKHDSTLAFRSFKLLDNSFNSSMVNSSNNTANGFSDSPHSVTNGHQHFDSFVADFNVSSSDDENYQQNLALMTQFVKDSSPEEVATKCKDIYQSLLTRLHNEKNSRTKTLIIICMGQILFKTAKSSFDDLVESTLQTLMEIICKDEDKEVVKNAEATANYAIYNFDPRTSFKILQSYINHEESALSIIAIKLLTKLVELNDKEIVLELLPELMPPLLQAYDNKESAVRKTAVFCMVAIYGSVGEQMQSYLTSLSRSKMKLLKLYIDRSFQTSSGNNL</sequence>
<dbReference type="PANTHER" id="PTHR21567">
    <property type="entry name" value="CLASP"/>
    <property type="match status" value="1"/>
</dbReference>
<name>A0ABQ8JEA2_DERPT</name>
<dbReference type="EMBL" id="NJHN03000047">
    <property type="protein sequence ID" value="KAH9420762.1"/>
    <property type="molecule type" value="Genomic_DNA"/>
</dbReference>
<dbReference type="InterPro" id="IPR011989">
    <property type="entry name" value="ARM-like"/>
</dbReference>
<accession>A0ABQ8JEA2</accession>
<feature type="domain" description="TOG" evidence="2">
    <location>
        <begin position="1031"/>
        <end position="1277"/>
    </location>
</feature>
<keyword evidence="4" id="KW-1185">Reference proteome</keyword>
<feature type="compositionally biased region" description="Low complexity" evidence="1">
    <location>
        <begin position="1350"/>
        <end position="1363"/>
    </location>
</feature>
<feature type="domain" description="TOG" evidence="2">
    <location>
        <begin position="1"/>
        <end position="239"/>
    </location>
</feature>
<feature type="domain" description="TOG" evidence="2">
    <location>
        <begin position="1423"/>
        <end position="1660"/>
    </location>
</feature>
<feature type="compositionally biased region" description="Low complexity" evidence="1">
    <location>
        <begin position="426"/>
        <end position="453"/>
    </location>
</feature>
<feature type="compositionally biased region" description="Polar residues" evidence="1">
    <location>
        <begin position="939"/>
        <end position="952"/>
    </location>
</feature>
<evidence type="ECO:0000256" key="1">
    <source>
        <dbReference type="SAM" id="MobiDB-lite"/>
    </source>
</evidence>
<reference evidence="3 4" key="1">
    <citation type="journal article" date="2018" name="J. Allergy Clin. Immunol.">
        <title>High-quality assembly of Dermatophagoides pteronyssinus genome and transcriptome reveals a wide range of novel allergens.</title>
        <authorList>
            <person name="Liu X.Y."/>
            <person name="Yang K.Y."/>
            <person name="Wang M.Q."/>
            <person name="Kwok J.S."/>
            <person name="Zeng X."/>
            <person name="Yang Z."/>
            <person name="Xiao X.J."/>
            <person name="Lau C.P."/>
            <person name="Li Y."/>
            <person name="Huang Z.M."/>
            <person name="Ba J.G."/>
            <person name="Yim A.K."/>
            <person name="Ouyang C.Y."/>
            <person name="Ngai S.M."/>
            <person name="Chan T.F."/>
            <person name="Leung E.L."/>
            <person name="Liu L."/>
            <person name="Liu Z.G."/>
            <person name="Tsui S.K."/>
        </authorList>
    </citation>
    <scope>NUCLEOTIDE SEQUENCE [LARGE SCALE GENOMIC DNA]</scope>
    <source>
        <strain evidence="3">Derp</strain>
    </source>
</reference>